<dbReference type="EMBL" id="LR787308">
    <property type="protein sequence ID" value="CAB3263170.1"/>
    <property type="molecule type" value="mRNA"/>
</dbReference>
<dbReference type="GO" id="GO:0016567">
    <property type="term" value="P:protein ubiquitination"/>
    <property type="evidence" value="ECO:0007669"/>
    <property type="project" value="UniProtKB-UniPathway"/>
</dbReference>
<dbReference type="Gene3D" id="1.10.750.20">
    <property type="entry name" value="SOCS box"/>
    <property type="match status" value="1"/>
</dbReference>
<gene>
    <name evidence="3" type="primary">LOC104265812-002</name>
</gene>
<sequence length="251" mass="28954">MSFPFAKIRRRKNMQGNKTKPTSMPALDFPLIQSSFLWEEMSNNCEVPNDAFKACVLETGEQGYVVVKVKIEGQVVTGYTTASTCGEGYSPIANREYYIGGLVIYVDDSNIFFSIWRRRYHQIPKYFLESLRERAERRYIGEGCLFGPGTQMARTRASDFLSSGNSEGEKWIGKIHRSYGCLYVSYGGKEYVFSQYEVLCRKVYPADLAFICRWNIIKYFQDHHLDKNAISKLPLPENLKLYLHHSKHTSV</sequence>
<dbReference type="SUPFAM" id="SSF158235">
    <property type="entry name" value="SOCS box-like"/>
    <property type="match status" value="1"/>
</dbReference>
<proteinExistence type="evidence at transcript level"/>
<reference evidence="3" key="1">
    <citation type="submission" date="2020-04" db="EMBL/GenBank/DDBJ databases">
        <authorList>
            <person name="Neveu A P."/>
        </authorList>
    </citation>
    <scope>NUCLEOTIDE SEQUENCE</scope>
    <source>
        <tissue evidence="3">Whole embryo</tissue>
    </source>
</reference>
<evidence type="ECO:0000256" key="1">
    <source>
        <dbReference type="ARBA" id="ARBA00004906"/>
    </source>
</evidence>
<dbReference type="GO" id="GO:0035556">
    <property type="term" value="P:intracellular signal transduction"/>
    <property type="evidence" value="ECO:0007669"/>
    <property type="project" value="InterPro"/>
</dbReference>
<organism evidence="3">
    <name type="scientific">Phallusia mammillata</name>
    <dbReference type="NCBI Taxonomy" id="59560"/>
    <lineage>
        <taxon>Eukaryota</taxon>
        <taxon>Metazoa</taxon>
        <taxon>Chordata</taxon>
        <taxon>Tunicata</taxon>
        <taxon>Ascidiacea</taxon>
        <taxon>Phlebobranchia</taxon>
        <taxon>Ascidiidae</taxon>
        <taxon>Phallusia</taxon>
    </lineage>
</organism>
<dbReference type="AlphaFoldDB" id="A0A6F9DJG9"/>
<comment type="pathway">
    <text evidence="1">Protein modification; protein ubiquitination.</text>
</comment>
<accession>A0A6F9DJG9</accession>
<name>A0A6F9DJG9_9ASCI</name>
<dbReference type="InterPro" id="IPR001496">
    <property type="entry name" value="SOCS_box"/>
</dbReference>
<dbReference type="InterPro" id="IPR036036">
    <property type="entry name" value="SOCS_box-like_dom_sf"/>
</dbReference>
<dbReference type="PROSITE" id="PS50225">
    <property type="entry name" value="SOCS"/>
    <property type="match status" value="1"/>
</dbReference>
<evidence type="ECO:0000313" key="3">
    <source>
        <dbReference type="EMBL" id="CAB3263170.1"/>
    </source>
</evidence>
<feature type="domain" description="SOCS box" evidence="2">
    <location>
        <begin position="199"/>
        <end position="249"/>
    </location>
</feature>
<dbReference type="UniPathway" id="UPA00143"/>
<evidence type="ECO:0000259" key="2">
    <source>
        <dbReference type="PROSITE" id="PS50225"/>
    </source>
</evidence>
<protein>
    <submittedName>
        <fullName evidence="3">Uncharacterized protein LOC104265812</fullName>
    </submittedName>
</protein>